<accession>A0A077M3C8</accession>
<dbReference type="Pfam" id="PF11716">
    <property type="entry name" value="MDMPI_N"/>
    <property type="match status" value="1"/>
</dbReference>
<organism evidence="2 3">
    <name type="scientific">Nostocoides japonicum T1-X7</name>
    <dbReference type="NCBI Taxonomy" id="1194083"/>
    <lineage>
        <taxon>Bacteria</taxon>
        <taxon>Bacillati</taxon>
        <taxon>Actinomycetota</taxon>
        <taxon>Actinomycetes</taxon>
        <taxon>Micrococcales</taxon>
        <taxon>Intrasporangiaceae</taxon>
        <taxon>Nostocoides</taxon>
    </lineage>
</organism>
<dbReference type="STRING" id="1194083.BN12_830006"/>
<reference evidence="2 3" key="1">
    <citation type="journal article" date="2013" name="ISME J.">
        <title>A metabolic model for members of the genus Tetrasphaera involved in enhanced biological phosphorus removal.</title>
        <authorList>
            <person name="Kristiansen R."/>
            <person name="Nguyen H.T.T."/>
            <person name="Saunders A.M."/>
            <person name="Nielsen J.L."/>
            <person name="Wimmer R."/>
            <person name="Le V.Q."/>
            <person name="McIlroy S.J."/>
            <person name="Petrovski S."/>
            <person name="Seviour R.J."/>
            <person name="Calteau A."/>
            <person name="Nielsen K.L."/>
            <person name="Nielsen P.H."/>
        </authorList>
    </citation>
    <scope>NUCLEOTIDE SEQUENCE [LARGE SCALE GENOMIC DNA]</scope>
    <source>
        <strain evidence="2 3">T1-X7</strain>
    </source>
</reference>
<evidence type="ECO:0000313" key="3">
    <source>
        <dbReference type="Proteomes" id="UP000035721"/>
    </source>
</evidence>
<evidence type="ECO:0000259" key="1">
    <source>
        <dbReference type="Pfam" id="PF11716"/>
    </source>
</evidence>
<dbReference type="RefSeq" id="WP_048552311.1">
    <property type="nucleotide sequence ID" value="NZ_HF570958.1"/>
</dbReference>
<gene>
    <name evidence="2" type="ORF">BN12_830006</name>
</gene>
<dbReference type="InterPro" id="IPR024344">
    <property type="entry name" value="MDMPI_metal-binding"/>
</dbReference>
<keyword evidence="3" id="KW-1185">Reference proteome</keyword>
<feature type="domain" description="Mycothiol-dependent maleylpyruvate isomerase metal-binding" evidence="1">
    <location>
        <begin position="8"/>
        <end position="130"/>
    </location>
</feature>
<dbReference type="OrthoDB" id="154293at2"/>
<evidence type="ECO:0000313" key="2">
    <source>
        <dbReference type="EMBL" id="CCH80281.1"/>
    </source>
</evidence>
<dbReference type="GO" id="GO:0046872">
    <property type="term" value="F:metal ion binding"/>
    <property type="evidence" value="ECO:0007669"/>
    <property type="project" value="InterPro"/>
</dbReference>
<dbReference type="Gene3D" id="1.20.120.450">
    <property type="entry name" value="dinb family like domain"/>
    <property type="match status" value="1"/>
</dbReference>
<dbReference type="Proteomes" id="UP000035721">
    <property type="component" value="Unassembled WGS sequence"/>
</dbReference>
<dbReference type="AlphaFoldDB" id="A0A077M3C8"/>
<dbReference type="SUPFAM" id="SSF109854">
    <property type="entry name" value="DinB/YfiT-like putative metalloenzymes"/>
    <property type="match status" value="1"/>
</dbReference>
<sequence>MTDWGVVFRACTDRLVKLGSSLTEEQLATTVPATPSWTAREVLAHLAGGPSSILAGDADDAPSPAWTERHVTARADTPVAELLAEVGATVDPVCAMLADGGRPIIVWDRSVHLADLHEAFGLSRPAADTWEPVVEAVRPRLARILGDADAPAYELFRGYFSRRSQRQLRDLFPGASAEQLADVGVFGPREDDQPHPAEG</sequence>
<comment type="caution">
    <text evidence="2">The sequence shown here is derived from an EMBL/GenBank/DDBJ whole genome shotgun (WGS) entry which is preliminary data.</text>
</comment>
<dbReference type="EMBL" id="CAJB01000418">
    <property type="protein sequence ID" value="CCH80281.1"/>
    <property type="molecule type" value="Genomic_DNA"/>
</dbReference>
<protein>
    <recommendedName>
        <fullName evidence="1">Mycothiol-dependent maleylpyruvate isomerase metal-binding domain-containing protein</fullName>
    </recommendedName>
</protein>
<name>A0A077M3C8_9MICO</name>
<proteinExistence type="predicted"/>
<dbReference type="InterPro" id="IPR034660">
    <property type="entry name" value="DinB/YfiT-like"/>
</dbReference>